<comment type="caution">
    <text evidence="1">The sequence shown here is derived from an EMBL/GenBank/DDBJ whole genome shotgun (WGS) entry which is preliminary data.</text>
</comment>
<sequence length="262" mass="29874">MSASLALEDPKFRTFLHDACASGSSLFDSSAAYVYWHNPLPSDSFSSTLHPAQHALWAIAILEQELIGRRPHGRGIDFVDIRSEWVGNWLNVWRWASFLLRTYILTSQLSETLTVDSLSLQDEILYIVPGALCTLLTNSTFFQDTALIVAGLTWRNTSDNLLSMSVETWLHCMEHFHPSVLIWGGAIAGFLKESNSVESILFRIKETICRPPNAFETIFRYMATLVQKDQIAVQELWNCLSILQSFYLKFDEEPFLSIMERN</sequence>
<protein>
    <submittedName>
        <fullName evidence="1">Uncharacterized protein</fullName>
    </submittedName>
</protein>
<evidence type="ECO:0000313" key="1">
    <source>
        <dbReference type="EMBL" id="KAK7448869.1"/>
    </source>
</evidence>
<dbReference type="Proteomes" id="UP001498398">
    <property type="component" value="Unassembled WGS sequence"/>
</dbReference>
<keyword evidence="2" id="KW-1185">Reference proteome</keyword>
<organism evidence="1 2">
    <name type="scientific">Marasmiellus scandens</name>
    <dbReference type="NCBI Taxonomy" id="2682957"/>
    <lineage>
        <taxon>Eukaryota</taxon>
        <taxon>Fungi</taxon>
        <taxon>Dikarya</taxon>
        <taxon>Basidiomycota</taxon>
        <taxon>Agaricomycotina</taxon>
        <taxon>Agaricomycetes</taxon>
        <taxon>Agaricomycetidae</taxon>
        <taxon>Agaricales</taxon>
        <taxon>Marasmiineae</taxon>
        <taxon>Omphalotaceae</taxon>
        <taxon>Marasmiellus</taxon>
    </lineage>
</organism>
<name>A0ABR1J3G8_9AGAR</name>
<accession>A0ABR1J3G8</accession>
<dbReference type="EMBL" id="JBANRG010000037">
    <property type="protein sequence ID" value="KAK7448869.1"/>
    <property type="molecule type" value="Genomic_DNA"/>
</dbReference>
<gene>
    <name evidence="1" type="ORF">VKT23_013599</name>
</gene>
<reference evidence="1 2" key="1">
    <citation type="submission" date="2024-01" db="EMBL/GenBank/DDBJ databases">
        <title>A draft genome for the cacao thread blight pathogen Marasmiellus scandens.</title>
        <authorList>
            <person name="Baruah I.K."/>
            <person name="Leung J."/>
            <person name="Bukari Y."/>
            <person name="Amoako-Attah I."/>
            <person name="Meinhardt L.W."/>
            <person name="Bailey B.A."/>
            <person name="Cohen S.P."/>
        </authorList>
    </citation>
    <scope>NUCLEOTIDE SEQUENCE [LARGE SCALE GENOMIC DNA]</scope>
    <source>
        <strain evidence="1 2">GH-19</strain>
    </source>
</reference>
<evidence type="ECO:0000313" key="2">
    <source>
        <dbReference type="Proteomes" id="UP001498398"/>
    </source>
</evidence>
<proteinExistence type="predicted"/>